<dbReference type="SMART" id="SM00463">
    <property type="entry name" value="SMR"/>
    <property type="match status" value="1"/>
</dbReference>
<dbReference type="PROSITE" id="PS50828">
    <property type="entry name" value="SMR"/>
    <property type="match status" value="1"/>
</dbReference>
<keyword evidence="2" id="KW-0540">Nuclease</keyword>
<dbReference type="Pfam" id="PF01713">
    <property type="entry name" value="Smr"/>
    <property type="match status" value="1"/>
</dbReference>
<keyword evidence="3" id="KW-1185">Reference proteome</keyword>
<keyword evidence="2" id="KW-0255">Endonuclease</keyword>
<dbReference type="PANTHER" id="PTHR35562">
    <property type="entry name" value="DNA ENDONUCLEASE SMRA-RELATED"/>
    <property type="match status" value="1"/>
</dbReference>
<dbReference type="Gene3D" id="3.30.1370.110">
    <property type="match status" value="1"/>
</dbReference>
<organism evidence="2 3">
    <name type="scientific">Sodalis ligni</name>
    <dbReference type="NCBI Taxonomy" id="2697027"/>
    <lineage>
        <taxon>Bacteria</taxon>
        <taxon>Pseudomonadati</taxon>
        <taxon>Pseudomonadota</taxon>
        <taxon>Gammaproteobacteria</taxon>
        <taxon>Enterobacterales</taxon>
        <taxon>Bruguierivoracaceae</taxon>
        <taxon>Sodalis</taxon>
    </lineage>
</organism>
<dbReference type="PANTHER" id="PTHR35562:SF2">
    <property type="entry name" value="DNA ENDONUCLEASE SMRA-RELATED"/>
    <property type="match status" value="1"/>
</dbReference>
<reference evidence="2 3" key="1">
    <citation type="submission" date="2019-02" db="EMBL/GenBank/DDBJ databases">
        <title>Investigation of anaerobic lignin degradation for improved lignocellulosic biofuels.</title>
        <authorList>
            <person name="Deangelis K."/>
        </authorList>
    </citation>
    <scope>NUCLEOTIDE SEQUENCE [LARGE SCALE GENOMIC DNA]</scope>
    <source>
        <strain evidence="2 3">159R</strain>
    </source>
</reference>
<dbReference type="AlphaFoldDB" id="A0A4R1N7J5"/>
<sequence>MMTCDDNDLFKEAMEDVKPLKDLSNVVFLQHKPPCRHRRQEPDDAAENFLVTGYIDALPLDVPLSYKQDGIQQGVLDKLSEGRYAVEASLNLTRTPVETCRQHLFAFIRRMQSEQLRTLLIIHGKGRHDNSHANIVRSLVARWLTQFEQVQAYCAARPVHGGTGACYVVLKKSAAASSENRERFARRKC</sequence>
<accession>A0A4R1N7J5</accession>
<keyword evidence="2" id="KW-0378">Hydrolase</keyword>
<dbReference type="EMBL" id="SJOI01000001">
    <property type="protein sequence ID" value="TCL02537.1"/>
    <property type="molecule type" value="Genomic_DNA"/>
</dbReference>
<evidence type="ECO:0000313" key="3">
    <source>
        <dbReference type="Proteomes" id="UP000294555"/>
    </source>
</evidence>
<evidence type="ECO:0000313" key="2">
    <source>
        <dbReference type="EMBL" id="TCL02537.1"/>
    </source>
</evidence>
<evidence type="ECO:0000259" key="1">
    <source>
        <dbReference type="PROSITE" id="PS50828"/>
    </source>
</evidence>
<dbReference type="NCBIfam" id="NF033154">
    <property type="entry name" value="endonuc_SmrA"/>
    <property type="match status" value="1"/>
</dbReference>
<dbReference type="InterPro" id="IPR002625">
    <property type="entry name" value="Smr_dom"/>
</dbReference>
<dbReference type="GO" id="GO:0004520">
    <property type="term" value="F:DNA endonuclease activity"/>
    <property type="evidence" value="ECO:0007669"/>
    <property type="project" value="TreeGrafter"/>
</dbReference>
<protein>
    <submittedName>
        <fullName evidence="2">DNA-nicking Smr family endonuclease</fullName>
    </submittedName>
</protein>
<comment type="caution">
    <text evidence="2">The sequence shown here is derived from an EMBL/GenBank/DDBJ whole genome shotgun (WGS) entry which is preliminary data.</text>
</comment>
<feature type="domain" description="Smr" evidence="1">
    <location>
        <begin position="97"/>
        <end position="171"/>
    </location>
</feature>
<dbReference type="SUPFAM" id="SSF160443">
    <property type="entry name" value="SMR domain-like"/>
    <property type="match status" value="1"/>
</dbReference>
<name>A0A4R1N7J5_9GAMM</name>
<proteinExistence type="predicted"/>
<dbReference type="InterPro" id="IPR036063">
    <property type="entry name" value="Smr_dom_sf"/>
</dbReference>
<gene>
    <name evidence="2" type="ORF">EZJ58_0559</name>
</gene>
<dbReference type="InterPro" id="IPR047688">
    <property type="entry name" value="Endonuc_SmrA"/>
</dbReference>
<dbReference type="Proteomes" id="UP000294555">
    <property type="component" value="Unassembled WGS sequence"/>
</dbReference>